<accession>A0ABU7IBZ9</accession>
<dbReference type="InterPro" id="IPR058627">
    <property type="entry name" value="MdtA-like_C"/>
</dbReference>
<evidence type="ECO:0000256" key="3">
    <source>
        <dbReference type="SAM" id="Coils"/>
    </source>
</evidence>
<dbReference type="EMBL" id="JAZDQT010000003">
    <property type="protein sequence ID" value="MEE1947013.1"/>
    <property type="molecule type" value="Genomic_DNA"/>
</dbReference>
<gene>
    <name evidence="6" type="ORF">VRU48_17950</name>
</gene>
<organism evidence="6 7">
    <name type="scientific">Pedobacter albus</name>
    <dbReference type="NCBI Taxonomy" id="3113905"/>
    <lineage>
        <taxon>Bacteria</taxon>
        <taxon>Pseudomonadati</taxon>
        <taxon>Bacteroidota</taxon>
        <taxon>Sphingobacteriia</taxon>
        <taxon>Sphingobacteriales</taxon>
        <taxon>Sphingobacteriaceae</taxon>
        <taxon>Pedobacter</taxon>
    </lineage>
</organism>
<sequence>MDKLIEEEVITKRKKKRYLVAFIVVALLACCVWLVRSFLNPSLNTNQFTTAKVETGDIENTINATGEVLPEFEEVLASPINASIKNVIMDAGNKVKAGQSILTLDKSQAQTDYEKLQFQIESKQNEIAKLKLDLEKSFYDIKSNNNIKQLRISNLKDMVAGAQRLFKAGGGTKEEIEQTQLNLKVAELEKQQLENEIKSKQQTMKIEIREAEIALAIQRNDLAALKRKLDLANVVASRDGVVTWVNKNIGTSVQQGEAIARIADLSSFKVAGSMSDNQLEQLHNNMPAIIRINDEQLRGTVTNISPAIKNSIVSFDIRFDEKNNKLLRPNMKADVFLVTAVHHKVIRVANGAAFNGSNLQDIFVLTSEGKAERRTVKTGLSNFDYIEIESGLKPGDVIITSDMSSYKNAKVLTINKP</sequence>
<comment type="subcellular location">
    <subcellularLocation>
        <location evidence="1">Cell envelope</location>
    </subcellularLocation>
</comment>
<dbReference type="Gene3D" id="2.40.50.100">
    <property type="match status" value="1"/>
</dbReference>
<comment type="caution">
    <text evidence="6">The sequence shown here is derived from an EMBL/GenBank/DDBJ whole genome shotgun (WGS) entry which is preliminary data.</text>
</comment>
<evidence type="ECO:0000259" key="5">
    <source>
        <dbReference type="Pfam" id="PF25967"/>
    </source>
</evidence>
<evidence type="ECO:0000256" key="2">
    <source>
        <dbReference type="ARBA" id="ARBA00023054"/>
    </source>
</evidence>
<keyword evidence="4" id="KW-1133">Transmembrane helix</keyword>
<dbReference type="InterPro" id="IPR050465">
    <property type="entry name" value="UPF0194_transport"/>
</dbReference>
<proteinExistence type="predicted"/>
<evidence type="ECO:0000256" key="1">
    <source>
        <dbReference type="ARBA" id="ARBA00004196"/>
    </source>
</evidence>
<dbReference type="Pfam" id="PF25967">
    <property type="entry name" value="RND-MFP_C"/>
    <property type="match status" value="1"/>
</dbReference>
<dbReference type="Gene3D" id="1.10.287.470">
    <property type="entry name" value="Helix hairpin bin"/>
    <property type="match status" value="1"/>
</dbReference>
<dbReference type="PANTHER" id="PTHR32347:SF14">
    <property type="entry name" value="EFFLUX SYSTEM COMPONENT YKNX-RELATED"/>
    <property type="match status" value="1"/>
</dbReference>
<feature type="coiled-coil region" evidence="3">
    <location>
        <begin position="106"/>
        <end position="133"/>
    </location>
</feature>
<keyword evidence="7" id="KW-1185">Reference proteome</keyword>
<keyword evidence="4" id="KW-0812">Transmembrane</keyword>
<dbReference type="Gene3D" id="2.40.30.170">
    <property type="match status" value="1"/>
</dbReference>
<feature type="coiled-coil region" evidence="3">
    <location>
        <begin position="176"/>
        <end position="228"/>
    </location>
</feature>
<evidence type="ECO:0000256" key="4">
    <source>
        <dbReference type="SAM" id="Phobius"/>
    </source>
</evidence>
<dbReference type="Proteomes" id="UP001336835">
    <property type="component" value="Unassembled WGS sequence"/>
</dbReference>
<evidence type="ECO:0000313" key="6">
    <source>
        <dbReference type="EMBL" id="MEE1947013.1"/>
    </source>
</evidence>
<name>A0ABU7IBZ9_9SPHI</name>
<dbReference type="Gene3D" id="2.40.420.20">
    <property type="match status" value="1"/>
</dbReference>
<evidence type="ECO:0000313" key="7">
    <source>
        <dbReference type="Proteomes" id="UP001336835"/>
    </source>
</evidence>
<feature type="transmembrane region" description="Helical" evidence="4">
    <location>
        <begin position="18"/>
        <end position="39"/>
    </location>
</feature>
<dbReference type="PANTHER" id="PTHR32347">
    <property type="entry name" value="EFFLUX SYSTEM COMPONENT YKNX-RELATED"/>
    <property type="match status" value="1"/>
</dbReference>
<dbReference type="SUPFAM" id="SSF56954">
    <property type="entry name" value="Outer membrane efflux proteins (OEP)"/>
    <property type="match status" value="1"/>
</dbReference>
<protein>
    <submittedName>
        <fullName evidence="6">HlyD family efflux transporter periplasmic adaptor subunit</fullName>
    </submittedName>
</protein>
<dbReference type="PROSITE" id="PS51257">
    <property type="entry name" value="PROKAR_LIPOPROTEIN"/>
    <property type="match status" value="1"/>
</dbReference>
<keyword evidence="4" id="KW-0472">Membrane</keyword>
<reference evidence="6 7" key="1">
    <citation type="submission" date="2024-01" db="EMBL/GenBank/DDBJ databases">
        <title>Pedobacter sp. nov., isolated from fresh soil.</title>
        <authorList>
            <person name="Le N.T.T."/>
        </authorList>
    </citation>
    <scope>NUCLEOTIDE SEQUENCE [LARGE SCALE GENOMIC DNA]</scope>
    <source>
        <strain evidence="6 7">KR3-3</strain>
    </source>
</reference>
<dbReference type="RefSeq" id="WP_330109300.1">
    <property type="nucleotide sequence ID" value="NZ_JAZDQT010000003.1"/>
</dbReference>
<keyword evidence="2 3" id="KW-0175">Coiled coil</keyword>
<feature type="domain" description="Multidrug resistance protein MdtA-like C-terminal permuted SH3" evidence="5">
    <location>
        <begin position="363"/>
        <end position="403"/>
    </location>
</feature>